<dbReference type="Gene3D" id="1.10.10.10">
    <property type="entry name" value="Winged helix-like DNA-binding domain superfamily/Winged helix DNA-binding domain"/>
    <property type="match status" value="1"/>
</dbReference>
<evidence type="ECO:0000313" key="2">
    <source>
        <dbReference type="EMBL" id="MDQ0347392.1"/>
    </source>
</evidence>
<keyword evidence="3" id="KW-1185">Reference proteome</keyword>
<protein>
    <submittedName>
        <fullName evidence="2">DNA-binding MarR family transcriptional regulator</fullName>
    </submittedName>
</protein>
<dbReference type="PROSITE" id="PS50995">
    <property type="entry name" value="HTH_MARR_2"/>
    <property type="match status" value="1"/>
</dbReference>
<comment type="caution">
    <text evidence="2">The sequence shown here is derived from an EMBL/GenBank/DDBJ whole genome shotgun (WGS) entry which is preliminary data.</text>
</comment>
<dbReference type="InterPro" id="IPR036388">
    <property type="entry name" value="WH-like_DNA-bd_sf"/>
</dbReference>
<dbReference type="Pfam" id="PF12802">
    <property type="entry name" value="MarR_2"/>
    <property type="match status" value="1"/>
</dbReference>
<sequence length="154" mass="16153">MCNSPDAVLPAPGEGKRGADGHLGYLLRQAAHVHRQRVEAVLGDLDLTSAQFSALVMLEAYPAASGADLARLALLTPQTMSTIIANLLKAGLVARRAHAVHGRIQQIDLTQDGQARLTVAKARVYGLESGLLAGLSADEETIIRRWLAGVAAGA</sequence>
<evidence type="ECO:0000313" key="3">
    <source>
        <dbReference type="Proteomes" id="UP001238467"/>
    </source>
</evidence>
<dbReference type="SUPFAM" id="SSF46785">
    <property type="entry name" value="Winged helix' DNA-binding domain"/>
    <property type="match status" value="1"/>
</dbReference>
<dbReference type="InterPro" id="IPR039422">
    <property type="entry name" value="MarR/SlyA-like"/>
</dbReference>
<dbReference type="SMART" id="SM00347">
    <property type="entry name" value="HTH_MARR"/>
    <property type="match status" value="1"/>
</dbReference>
<dbReference type="EMBL" id="JAUSUH010000003">
    <property type="protein sequence ID" value="MDQ0347392.1"/>
    <property type="molecule type" value="Genomic_DNA"/>
</dbReference>
<dbReference type="InterPro" id="IPR036390">
    <property type="entry name" value="WH_DNA-bd_sf"/>
</dbReference>
<gene>
    <name evidence="2" type="ORF">J2S76_001816</name>
</gene>
<feature type="domain" description="HTH marR-type" evidence="1">
    <location>
        <begin position="20"/>
        <end position="152"/>
    </location>
</feature>
<reference evidence="2 3" key="1">
    <citation type="submission" date="2023-07" db="EMBL/GenBank/DDBJ databases">
        <title>Genomic Encyclopedia of Type Strains, Phase IV (KMG-IV): sequencing the most valuable type-strain genomes for metagenomic binning, comparative biology and taxonomic classification.</title>
        <authorList>
            <person name="Goeker M."/>
        </authorList>
    </citation>
    <scope>NUCLEOTIDE SEQUENCE [LARGE SCALE GENOMIC DNA]</scope>
    <source>
        <strain evidence="2 3">DSM 1277</strain>
    </source>
</reference>
<proteinExistence type="predicted"/>
<dbReference type="PANTHER" id="PTHR33164:SF43">
    <property type="entry name" value="HTH-TYPE TRANSCRIPTIONAL REPRESSOR YETL"/>
    <property type="match status" value="1"/>
</dbReference>
<dbReference type="PANTHER" id="PTHR33164">
    <property type="entry name" value="TRANSCRIPTIONAL REGULATOR, MARR FAMILY"/>
    <property type="match status" value="1"/>
</dbReference>
<evidence type="ECO:0000259" key="1">
    <source>
        <dbReference type="PROSITE" id="PS50995"/>
    </source>
</evidence>
<accession>A0ABU0DG42</accession>
<name>A0ABU0DG42_9HYPH</name>
<dbReference type="RefSeq" id="WP_307059651.1">
    <property type="nucleotide sequence ID" value="NZ_JAUSUH010000003.1"/>
</dbReference>
<dbReference type="GO" id="GO:0003677">
    <property type="term" value="F:DNA binding"/>
    <property type="evidence" value="ECO:0007669"/>
    <property type="project" value="UniProtKB-KW"/>
</dbReference>
<dbReference type="Proteomes" id="UP001238467">
    <property type="component" value="Unassembled WGS sequence"/>
</dbReference>
<keyword evidence="2" id="KW-0238">DNA-binding</keyword>
<dbReference type="InterPro" id="IPR000835">
    <property type="entry name" value="HTH_MarR-typ"/>
</dbReference>
<organism evidence="2 3">
    <name type="scientific">Ancylobacter vacuolatus</name>
    <dbReference type="NCBI Taxonomy" id="223389"/>
    <lineage>
        <taxon>Bacteria</taxon>
        <taxon>Pseudomonadati</taxon>
        <taxon>Pseudomonadota</taxon>
        <taxon>Alphaproteobacteria</taxon>
        <taxon>Hyphomicrobiales</taxon>
        <taxon>Xanthobacteraceae</taxon>
        <taxon>Ancylobacter</taxon>
    </lineage>
</organism>